<dbReference type="RefSeq" id="XP_002897443.1">
    <property type="nucleotide sequence ID" value="XM_002897397.1"/>
</dbReference>
<evidence type="ECO:0000256" key="1">
    <source>
        <dbReference type="ARBA" id="ARBA00005234"/>
    </source>
</evidence>
<evidence type="ECO:0000313" key="7">
    <source>
        <dbReference type="Proteomes" id="UP000006643"/>
    </source>
</evidence>
<dbReference type="GeneID" id="9465031"/>
<dbReference type="AlphaFoldDB" id="D0NU62"/>
<proteinExistence type="inferred from homology"/>
<dbReference type="GO" id="GO:0019784">
    <property type="term" value="F:deNEDDylase activity"/>
    <property type="evidence" value="ECO:0007669"/>
    <property type="project" value="InterPro"/>
</dbReference>
<dbReference type="SUPFAM" id="SSF54001">
    <property type="entry name" value="Cysteine proteinases"/>
    <property type="match status" value="1"/>
</dbReference>
<keyword evidence="4" id="KW-0788">Thiol protease</keyword>
<dbReference type="EMBL" id="DS028162">
    <property type="protein sequence ID" value="EEY65186.1"/>
    <property type="molecule type" value="Genomic_DNA"/>
</dbReference>
<dbReference type="GO" id="GO:0006508">
    <property type="term" value="P:proteolysis"/>
    <property type="evidence" value="ECO:0007669"/>
    <property type="project" value="UniProtKB-KW"/>
</dbReference>
<reference evidence="7" key="1">
    <citation type="journal article" date="2009" name="Nature">
        <title>Genome sequence and analysis of the Irish potato famine pathogen Phytophthora infestans.</title>
        <authorList>
            <consortium name="The Broad Institute Genome Sequencing Platform"/>
            <person name="Haas B.J."/>
            <person name="Kamoun S."/>
            <person name="Zody M.C."/>
            <person name="Jiang R.H."/>
            <person name="Handsaker R.E."/>
            <person name="Cano L.M."/>
            <person name="Grabherr M."/>
            <person name="Kodira C.D."/>
            <person name="Raffaele S."/>
            <person name="Torto-Alalibo T."/>
            <person name="Bozkurt T.O."/>
            <person name="Ah-Fong A.M."/>
            <person name="Alvarado L."/>
            <person name="Anderson V.L."/>
            <person name="Armstrong M.R."/>
            <person name="Avrova A."/>
            <person name="Baxter L."/>
            <person name="Beynon J."/>
            <person name="Boevink P.C."/>
            <person name="Bollmann S.R."/>
            <person name="Bos J.I."/>
            <person name="Bulone V."/>
            <person name="Cai G."/>
            <person name="Cakir C."/>
            <person name="Carrington J.C."/>
            <person name="Chawner M."/>
            <person name="Conti L."/>
            <person name="Costanzo S."/>
            <person name="Ewan R."/>
            <person name="Fahlgren N."/>
            <person name="Fischbach M.A."/>
            <person name="Fugelstad J."/>
            <person name="Gilroy E.M."/>
            <person name="Gnerre S."/>
            <person name="Green P.J."/>
            <person name="Grenville-Briggs L.J."/>
            <person name="Griffith J."/>
            <person name="Grunwald N.J."/>
            <person name="Horn K."/>
            <person name="Horner N.R."/>
            <person name="Hu C.H."/>
            <person name="Huitema E."/>
            <person name="Jeong D.H."/>
            <person name="Jones A.M."/>
            <person name="Jones J.D."/>
            <person name="Jones R.W."/>
            <person name="Karlsson E.K."/>
            <person name="Kunjeti S.G."/>
            <person name="Lamour K."/>
            <person name="Liu Z."/>
            <person name="Ma L."/>
            <person name="Maclean D."/>
            <person name="Chibucos M.C."/>
            <person name="McDonald H."/>
            <person name="McWalters J."/>
            <person name="Meijer H.J."/>
            <person name="Morgan W."/>
            <person name="Morris P.F."/>
            <person name="Munro C.A."/>
            <person name="O'Neill K."/>
            <person name="Ospina-Giraldo M."/>
            <person name="Pinzon A."/>
            <person name="Pritchard L."/>
            <person name="Ramsahoye B."/>
            <person name="Ren Q."/>
            <person name="Restrepo S."/>
            <person name="Roy S."/>
            <person name="Sadanandom A."/>
            <person name="Savidor A."/>
            <person name="Schornack S."/>
            <person name="Schwartz D.C."/>
            <person name="Schumann U.D."/>
            <person name="Schwessinger B."/>
            <person name="Seyer L."/>
            <person name="Sharpe T."/>
            <person name="Silvar C."/>
            <person name="Song J."/>
            <person name="Studholme D.J."/>
            <person name="Sykes S."/>
            <person name="Thines M."/>
            <person name="van de Vondervoort P.J."/>
            <person name="Phuntumart V."/>
            <person name="Wawra S."/>
            <person name="Weide R."/>
            <person name="Win J."/>
            <person name="Young C."/>
            <person name="Zhou S."/>
            <person name="Fry W."/>
            <person name="Meyers B.C."/>
            <person name="van West P."/>
            <person name="Ristaino J."/>
            <person name="Govers F."/>
            <person name="Birch P.R."/>
            <person name="Whisson S.C."/>
            <person name="Judelson H.S."/>
            <person name="Nusbaum C."/>
        </authorList>
    </citation>
    <scope>NUCLEOTIDE SEQUENCE [LARGE SCALE GENOMIC DNA]</scope>
    <source>
        <strain evidence="7">T30-4</strain>
    </source>
</reference>
<dbReference type="PROSITE" id="PS50600">
    <property type="entry name" value="ULP_PROTEASE"/>
    <property type="match status" value="1"/>
</dbReference>
<name>D0NU62_PHYIT</name>
<keyword evidence="7" id="KW-1185">Reference proteome</keyword>
<dbReference type="HOGENOM" id="CLU_082574_1_0_1"/>
<evidence type="ECO:0000256" key="3">
    <source>
        <dbReference type="ARBA" id="ARBA00022801"/>
    </source>
</evidence>
<dbReference type="eggNOG" id="ENOG502SQTS">
    <property type="taxonomic scope" value="Eukaryota"/>
</dbReference>
<dbReference type="PANTHER" id="PTHR46468">
    <property type="entry name" value="SENTRIN-SPECIFIC PROTEASE 8"/>
    <property type="match status" value="1"/>
</dbReference>
<evidence type="ECO:0000313" key="6">
    <source>
        <dbReference type="EMBL" id="EEY65186.1"/>
    </source>
</evidence>
<gene>
    <name evidence="6" type="ORF">PITG_23338</name>
</gene>
<dbReference type="PANTHER" id="PTHR46468:SF1">
    <property type="entry name" value="SENTRIN-SPECIFIC PROTEASE 8"/>
    <property type="match status" value="1"/>
</dbReference>
<protein>
    <submittedName>
        <fullName evidence="6">Cysteine protease family C48, putative</fullName>
    </submittedName>
</protein>
<feature type="domain" description="Ubiquitin-like protease family profile" evidence="5">
    <location>
        <begin position="14"/>
        <end position="169"/>
    </location>
</feature>
<dbReference type="STRING" id="403677.D0NU62"/>
<comment type="similarity">
    <text evidence="1">Belongs to the peptidase C48 family.</text>
</comment>
<keyword evidence="2 6" id="KW-0645">Protease</keyword>
<dbReference type="InterPro" id="IPR003653">
    <property type="entry name" value="Peptidase_C48_C"/>
</dbReference>
<dbReference type="Pfam" id="PF02902">
    <property type="entry name" value="Peptidase_C48"/>
    <property type="match status" value="1"/>
</dbReference>
<organism evidence="6 7">
    <name type="scientific">Phytophthora infestans (strain T30-4)</name>
    <name type="common">Potato late blight agent</name>
    <dbReference type="NCBI Taxonomy" id="403677"/>
    <lineage>
        <taxon>Eukaryota</taxon>
        <taxon>Sar</taxon>
        <taxon>Stramenopiles</taxon>
        <taxon>Oomycota</taxon>
        <taxon>Peronosporomycetes</taxon>
        <taxon>Peronosporales</taxon>
        <taxon>Peronosporaceae</taxon>
        <taxon>Phytophthora</taxon>
    </lineage>
</organism>
<evidence type="ECO:0000256" key="4">
    <source>
        <dbReference type="ARBA" id="ARBA00022807"/>
    </source>
</evidence>
<dbReference type="GO" id="GO:0000338">
    <property type="term" value="P:protein deneddylation"/>
    <property type="evidence" value="ECO:0007669"/>
    <property type="project" value="TreeGrafter"/>
</dbReference>
<dbReference type="InterPro" id="IPR038765">
    <property type="entry name" value="Papain-like_cys_pep_sf"/>
</dbReference>
<dbReference type="Proteomes" id="UP000006643">
    <property type="component" value="Unassembled WGS sequence"/>
</dbReference>
<accession>D0NU62</accession>
<evidence type="ECO:0000259" key="5">
    <source>
        <dbReference type="PROSITE" id="PS50600"/>
    </source>
</evidence>
<keyword evidence="3" id="KW-0378">Hydrolase</keyword>
<dbReference type="OrthoDB" id="120868at2759"/>
<dbReference type="KEGG" id="pif:PITG_23338"/>
<evidence type="ECO:0000256" key="2">
    <source>
        <dbReference type="ARBA" id="ARBA00022670"/>
    </source>
</evidence>
<dbReference type="GO" id="GO:0008234">
    <property type="term" value="F:cysteine-type peptidase activity"/>
    <property type="evidence" value="ECO:0007669"/>
    <property type="project" value="UniProtKB-KW"/>
</dbReference>
<dbReference type="Gene3D" id="3.40.395.10">
    <property type="entry name" value="Adenoviral Proteinase, Chain A"/>
    <property type="match status" value="1"/>
</dbReference>
<sequence>MAEAIARAYPQDTIPIDGNDYHYAMLYRLKPPQWANDALILAFCARLYRTGTGVRIVGVEAASASKKKKSMSEKMKTKVQELLTEADVLLIPVNFGNMHWCAMIVDGKQNNVLYYDSMNLKTYKDVLDRMSWDLATTLSDDFKVVSVNGPIQTEGYNCGFYVMLRFWRYVDKSVSLDVTPIGLTLLRFRILHFVLHGSKP</sequence>
<dbReference type="VEuPathDB" id="FungiDB:PITG_23338"/>
<dbReference type="InterPro" id="IPR044613">
    <property type="entry name" value="Nep1/2-like"/>
</dbReference>
<dbReference type="InParanoid" id="D0NU62"/>